<dbReference type="VEuPathDB" id="FungiDB:BDEG_21198"/>
<dbReference type="InterPro" id="IPR008937">
    <property type="entry name" value="Ras-like_GEF"/>
</dbReference>
<dbReference type="Gene3D" id="1.20.870.10">
    <property type="entry name" value="Son of sevenless (SoS) protein Chain: S domain 1"/>
    <property type="match status" value="1"/>
</dbReference>
<evidence type="ECO:0000259" key="5">
    <source>
        <dbReference type="PROSITE" id="PS50212"/>
    </source>
</evidence>
<dbReference type="SMART" id="SM00147">
    <property type="entry name" value="RasGEF"/>
    <property type="match status" value="1"/>
</dbReference>
<evidence type="ECO:0000313" key="7">
    <source>
        <dbReference type="Proteomes" id="UP000077115"/>
    </source>
</evidence>
<dbReference type="EMBL" id="DS022300">
    <property type="protein sequence ID" value="OAJ37135.1"/>
    <property type="molecule type" value="Genomic_DNA"/>
</dbReference>
<dbReference type="InterPro" id="IPR001895">
    <property type="entry name" value="RASGEF_cat_dom"/>
</dbReference>
<proteinExistence type="predicted"/>
<dbReference type="PROSITE" id="PS50009">
    <property type="entry name" value="RASGEF_CAT"/>
    <property type="match status" value="1"/>
</dbReference>
<evidence type="ECO:0000259" key="4">
    <source>
        <dbReference type="PROSITE" id="PS50009"/>
    </source>
</evidence>
<dbReference type="PROSITE" id="PS50212">
    <property type="entry name" value="RASGEF_NTER"/>
    <property type="match status" value="1"/>
</dbReference>
<dbReference type="SMART" id="SM00229">
    <property type="entry name" value="RasGEFN"/>
    <property type="match status" value="1"/>
</dbReference>
<evidence type="ECO:0000256" key="1">
    <source>
        <dbReference type="ARBA" id="ARBA00022658"/>
    </source>
</evidence>
<dbReference type="SUPFAM" id="SSF48366">
    <property type="entry name" value="Ras GEF"/>
    <property type="match status" value="1"/>
</dbReference>
<dbReference type="GO" id="GO:0005085">
    <property type="term" value="F:guanyl-nucleotide exchange factor activity"/>
    <property type="evidence" value="ECO:0007669"/>
    <property type="project" value="UniProtKB-KW"/>
</dbReference>
<dbReference type="GO" id="GO:0007264">
    <property type="term" value="P:small GTPase-mediated signal transduction"/>
    <property type="evidence" value="ECO:0007669"/>
    <property type="project" value="InterPro"/>
</dbReference>
<dbReference type="OrthoDB" id="546434at2759"/>
<dbReference type="Gene3D" id="1.10.840.10">
    <property type="entry name" value="Ras guanine-nucleotide exchange factors catalytic domain"/>
    <property type="match status" value="1"/>
</dbReference>
<dbReference type="Pfam" id="PF00617">
    <property type="entry name" value="RasGEF"/>
    <property type="match status" value="1"/>
</dbReference>
<evidence type="ECO:0000256" key="2">
    <source>
        <dbReference type="PROSITE-ProRule" id="PRU00168"/>
    </source>
</evidence>
<evidence type="ECO:0008006" key="8">
    <source>
        <dbReference type="Google" id="ProtNLM"/>
    </source>
</evidence>
<dbReference type="Pfam" id="PF00618">
    <property type="entry name" value="RasGEF_N"/>
    <property type="match status" value="1"/>
</dbReference>
<gene>
    <name evidence="6" type="ORF">BDEG_21198</name>
</gene>
<evidence type="ECO:0000313" key="6">
    <source>
        <dbReference type="EMBL" id="OAJ37135.1"/>
    </source>
</evidence>
<dbReference type="InterPro" id="IPR000651">
    <property type="entry name" value="Ras-like_Gua-exchang_fac_N"/>
</dbReference>
<feature type="region of interest" description="Disordered" evidence="3">
    <location>
        <begin position="72"/>
        <end position="97"/>
    </location>
</feature>
<reference evidence="6 7" key="1">
    <citation type="submission" date="2006-10" db="EMBL/GenBank/DDBJ databases">
        <title>The Genome Sequence of Batrachochytrium dendrobatidis JEL423.</title>
        <authorList>
            <consortium name="The Broad Institute Genome Sequencing Platform"/>
            <person name="Birren B."/>
            <person name="Lander E."/>
            <person name="Galagan J."/>
            <person name="Cuomo C."/>
            <person name="Devon K."/>
            <person name="Jaffe D."/>
            <person name="Butler J."/>
            <person name="Alvarez P."/>
            <person name="Gnerre S."/>
            <person name="Grabherr M."/>
            <person name="Kleber M."/>
            <person name="Mauceli E."/>
            <person name="Brockman W."/>
            <person name="Young S."/>
            <person name="LaButti K."/>
            <person name="Sykes S."/>
            <person name="DeCaprio D."/>
            <person name="Crawford M."/>
            <person name="Koehrsen M."/>
            <person name="Engels R."/>
            <person name="Montgomery P."/>
            <person name="Pearson M."/>
            <person name="Howarth C."/>
            <person name="Larson L."/>
            <person name="White J."/>
            <person name="O'Leary S."/>
            <person name="Kodira C."/>
            <person name="Zeng Q."/>
            <person name="Yandava C."/>
            <person name="Alvarado L."/>
            <person name="Longcore J."/>
            <person name="James T."/>
        </authorList>
    </citation>
    <scope>NUCLEOTIDE SEQUENCE [LARGE SCALE GENOMIC DNA]</scope>
    <source>
        <strain evidence="6 7">JEL423</strain>
    </source>
</reference>
<dbReference type="PANTHER" id="PTHR23113:SF99">
    <property type="entry name" value="RASGEF DOMAIN-CONTAINING PROTEIN"/>
    <property type="match status" value="1"/>
</dbReference>
<feature type="domain" description="Ras-GEF" evidence="4">
    <location>
        <begin position="752"/>
        <end position="992"/>
    </location>
</feature>
<dbReference type="Proteomes" id="UP000077115">
    <property type="component" value="Unassembled WGS sequence"/>
</dbReference>
<feature type="compositionally biased region" description="Polar residues" evidence="3">
    <location>
        <begin position="80"/>
        <end position="97"/>
    </location>
</feature>
<accession>A0A177WBN0</accession>
<feature type="domain" description="N-terminal Ras-GEF" evidence="5">
    <location>
        <begin position="592"/>
        <end position="722"/>
    </location>
</feature>
<organism evidence="6 7">
    <name type="scientific">Batrachochytrium dendrobatidis (strain JEL423)</name>
    <dbReference type="NCBI Taxonomy" id="403673"/>
    <lineage>
        <taxon>Eukaryota</taxon>
        <taxon>Fungi</taxon>
        <taxon>Fungi incertae sedis</taxon>
        <taxon>Chytridiomycota</taxon>
        <taxon>Chytridiomycota incertae sedis</taxon>
        <taxon>Chytridiomycetes</taxon>
        <taxon>Rhizophydiales</taxon>
        <taxon>Rhizophydiales incertae sedis</taxon>
        <taxon>Batrachochytrium</taxon>
    </lineage>
</organism>
<feature type="region of interest" description="Disordered" evidence="3">
    <location>
        <begin position="305"/>
        <end position="341"/>
    </location>
</feature>
<dbReference type="InterPro" id="IPR023578">
    <property type="entry name" value="Ras_GEF_dom_sf"/>
</dbReference>
<dbReference type="STRING" id="403673.A0A177WBN0"/>
<keyword evidence="1 2" id="KW-0344">Guanine-nucleotide releasing factor</keyword>
<protein>
    <recommendedName>
        <fullName evidence="8">Ras-GEF domain-containing protein</fullName>
    </recommendedName>
</protein>
<sequence>MDSLTESKETAEFTQQSQHPFAPNIPLPPCPDTLTGTHSYKLQESEQPLHHADAAHLLHEPPSYPILDTAQESEQKDDLQTNASESPTKQLGPSGSIHYNAQPHLPPHVEGISVTTTTSTILEEATTPMNMDASPTACRIIGSGDASDSDINLNANINLSTENALHEPHDLPSMIKVPESTLNSTSSLATKSMATLAMSLMSLDHRELDIDGSDEHLPMSYGSMGIPIAVGSTAIGGGESVASSVMIGSTTMSRAIHTEKMSSILKKSEVLKEMEEDSRRKRAISHRSIDFLGARNMRRSKDLLEEAPSGPLPSLPAWGETQPNQKSSMGGLGRPVSSLADSGVLGRTSSISEKITNLVRSGSGNEPILFQKIFKNLSGSAGTNTPMMDTAGASSPNAPTGNTVGMSGDIMRRSPITDTPGLPTSVSASSPAPGVTMPNSFTALNVTALRKNRMSTMAAGGPMPPPALAAPSQTSSKPALNAKTFKEWYINILSESDVSASTHAKLAAQVAGVVELQNIFGKKEDVVNPVERLMWVAKEYDVWRKDPQWNIPEKALSPHETAQEDMAVRMIDIVPDGRIPGLEYDDAIAEGDLDIVVLGTVKDLMDGLIFPLDQDMSFSEIFLASYRFFMPPQELLESLIGWYNADASETRLAGSEAFLRKNRKYIQIRAVRVLLTWIRNHWHDFHNNQCLYAELNFFVDYLAKVSFGNNQKLTQAIREQRLSWYTYQYIPMFSGIRSSVLEHTRPWIAEWEIDDFSQNLTMIDHLFFRQLKPDMYLQILHKPASIQGGGFNVPFKAILDFCHWFRTVVGYTATVIAKEDNIKKKTNYIKRFIKVARACKELSNYNTMFAIIYGLKRPAVLMWTQAWEGLATRYMDLFKELDRLTDPANGHFNYSDEITQREPPAVPFMLPYIQDMIQTHVKTPQVFDDENKDDNNKRRINFQKFYHIYSIAAELEVFRLSSYHRKLKGDRESNMLLVNHMRSYTMLDGKALGEGLVFSSTNATSDWNETASGASGSKAMKRASQILSSTVAVESANSQ</sequence>
<reference evidence="6 7" key="2">
    <citation type="submission" date="2016-05" db="EMBL/GenBank/DDBJ databases">
        <title>Lineage-specific infection strategies underlie the spectrum of fungal disease in amphibians.</title>
        <authorList>
            <person name="Cuomo C.A."/>
            <person name="Farrer R.A."/>
            <person name="James T."/>
            <person name="Longcore J."/>
            <person name="Birren B."/>
        </authorList>
    </citation>
    <scope>NUCLEOTIDE SEQUENCE [LARGE SCALE GENOMIC DNA]</scope>
    <source>
        <strain evidence="6 7">JEL423</strain>
    </source>
</reference>
<dbReference type="AlphaFoldDB" id="A0A177WBN0"/>
<feature type="compositionally biased region" description="Basic and acidic residues" evidence="3">
    <location>
        <begin position="1"/>
        <end position="11"/>
    </location>
</feature>
<feature type="region of interest" description="Disordered" evidence="3">
    <location>
        <begin position="1"/>
        <end position="39"/>
    </location>
</feature>
<dbReference type="CDD" id="cd06224">
    <property type="entry name" value="REM"/>
    <property type="match status" value="1"/>
</dbReference>
<dbReference type="PANTHER" id="PTHR23113">
    <property type="entry name" value="GUANINE NUCLEOTIDE EXCHANGE FACTOR"/>
    <property type="match status" value="1"/>
</dbReference>
<evidence type="ECO:0000256" key="3">
    <source>
        <dbReference type="SAM" id="MobiDB-lite"/>
    </source>
</evidence>
<name>A0A177WBN0_BATDL</name>
<dbReference type="InterPro" id="IPR036964">
    <property type="entry name" value="RASGEF_cat_dom_sf"/>
</dbReference>
<dbReference type="eggNOG" id="KOG2378">
    <property type="taxonomic scope" value="Eukaryota"/>
</dbReference>